<evidence type="ECO:0000313" key="1">
    <source>
        <dbReference type="EMBL" id="ORY20634.1"/>
    </source>
</evidence>
<dbReference type="OrthoDB" id="2559467at2759"/>
<dbReference type="InParanoid" id="A0A1Y2ADU0"/>
<name>A0A1Y2ADU0_9TREE</name>
<protein>
    <submittedName>
        <fullName evidence="1">Uncharacterized protein</fullName>
    </submittedName>
</protein>
<evidence type="ECO:0000313" key="2">
    <source>
        <dbReference type="Proteomes" id="UP000193986"/>
    </source>
</evidence>
<keyword evidence="2" id="KW-1185">Reference proteome</keyword>
<proteinExistence type="predicted"/>
<accession>A0A1Y2ADU0</accession>
<dbReference type="EMBL" id="MCFC01000129">
    <property type="protein sequence ID" value="ORY20634.1"/>
    <property type="molecule type" value="Genomic_DNA"/>
</dbReference>
<sequence length="128" mass="15272">MSHHWHALNYRAIAHFQQSPDKLRDAWGWGVSSSTRPMKRFIEWFEDVYYELIQIIDARECYEELSWAALGACQDILELDIPTNGFIKYLVRIRHILRPNAFWDDWPCDVTGMEESDDEDELIFDMDD</sequence>
<gene>
    <name evidence="1" type="ORF">BCR39DRAFT_591792</name>
</gene>
<comment type="caution">
    <text evidence="1">The sequence shown here is derived from an EMBL/GenBank/DDBJ whole genome shotgun (WGS) entry which is preliminary data.</text>
</comment>
<reference evidence="1 2" key="1">
    <citation type="submission" date="2016-07" db="EMBL/GenBank/DDBJ databases">
        <title>Pervasive Adenine N6-methylation of Active Genes in Fungi.</title>
        <authorList>
            <consortium name="DOE Joint Genome Institute"/>
            <person name="Mondo S.J."/>
            <person name="Dannebaum R.O."/>
            <person name="Kuo R.C."/>
            <person name="Labutti K."/>
            <person name="Haridas S."/>
            <person name="Kuo A."/>
            <person name="Salamov A."/>
            <person name="Ahrendt S.R."/>
            <person name="Lipzen A."/>
            <person name="Sullivan W."/>
            <person name="Andreopoulos W.B."/>
            <person name="Clum A."/>
            <person name="Lindquist E."/>
            <person name="Daum C."/>
            <person name="Ramamoorthy G.K."/>
            <person name="Gryganskyi A."/>
            <person name="Culley D."/>
            <person name="Magnuson J.K."/>
            <person name="James T.Y."/>
            <person name="O'Malley M.A."/>
            <person name="Stajich J.E."/>
            <person name="Spatafora J.W."/>
            <person name="Visel A."/>
            <person name="Grigoriev I.V."/>
        </authorList>
    </citation>
    <scope>NUCLEOTIDE SEQUENCE [LARGE SCALE GENOMIC DNA]</scope>
    <source>
        <strain evidence="1 2">68-887.2</strain>
    </source>
</reference>
<dbReference type="Proteomes" id="UP000193986">
    <property type="component" value="Unassembled WGS sequence"/>
</dbReference>
<organism evidence="1 2">
    <name type="scientific">Naematelia encephala</name>
    <dbReference type="NCBI Taxonomy" id="71784"/>
    <lineage>
        <taxon>Eukaryota</taxon>
        <taxon>Fungi</taxon>
        <taxon>Dikarya</taxon>
        <taxon>Basidiomycota</taxon>
        <taxon>Agaricomycotina</taxon>
        <taxon>Tremellomycetes</taxon>
        <taxon>Tremellales</taxon>
        <taxon>Naemateliaceae</taxon>
        <taxon>Naematelia</taxon>
    </lineage>
</organism>
<dbReference type="AlphaFoldDB" id="A0A1Y2ADU0"/>